<keyword evidence="3 6" id="KW-1133">Transmembrane helix</keyword>
<feature type="region of interest" description="Disordered" evidence="5">
    <location>
        <begin position="319"/>
        <end position="412"/>
    </location>
</feature>
<dbReference type="PANTHER" id="PTHR10783:SF103">
    <property type="entry name" value="SOLUTE CARRIER FAMILY 53 MEMBER 1"/>
    <property type="match status" value="1"/>
</dbReference>
<dbReference type="Pfam" id="PF03124">
    <property type="entry name" value="EXS"/>
    <property type="match status" value="1"/>
</dbReference>
<feature type="compositionally biased region" description="Polar residues" evidence="5">
    <location>
        <begin position="356"/>
        <end position="371"/>
    </location>
</feature>
<evidence type="ECO:0000313" key="9">
    <source>
        <dbReference type="Proteomes" id="UP000095023"/>
    </source>
</evidence>
<feature type="compositionally biased region" description="Acidic residues" evidence="5">
    <location>
        <begin position="388"/>
        <end position="404"/>
    </location>
</feature>
<gene>
    <name evidence="8" type="ORF">CANCADRAFT_30037</name>
</gene>
<evidence type="ECO:0000256" key="1">
    <source>
        <dbReference type="ARBA" id="ARBA00004141"/>
    </source>
</evidence>
<proteinExistence type="predicted"/>
<feature type="compositionally biased region" description="Low complexity" evidence="5">
    <location>
        <begin position="324"/>
        <end position="338"/>
    </location>
</feature>
<evidence type="ECO:0000256" key="2">
    <source>
        <dbReference type="ARBA" id="ARBA00022692"/>
    </source>
</evidence>
<dbReference type="GO" id="GO:0000822">
    <property type="term" value="F:inositol hexakisphosphate binding"/>
    <property type="evidence" value="ECO:0007669"/>
    <property type="project" value="TreeGrafter"/>
</dbReference>
<keyword evidence="9" id="KW-1185">Reference proteome</keyword>
<dbReference type="PROSITE" id="PS51380">
    <property type="entry name" value="EXS"/>
    <property type="match status" value="1"/>
</dbReference>
<evidence type="ECO:0000259" key="7">
    <source>
        <dbReference type="PROSITE" id="PS51380"/>
    </source>
</evidence>
<evidence type="ECO:0000256" key="4">
    <source>
        <dbReference type="ARBA" id="ARBA00023136"/>
    </source>
</evidence>
<dbReference type="GO" id="GO:0006817">
    <property type="term" value="P:phosphate ion transport"/>
    <property type="evidence" value="ECO:0007669"/>
    <property type="project" value="TreeGrafter"/>
</dbReference>
<dbReference type="GO" id="GO:0005886">
    <property type="term" value="C:plasma membrane"/>
    <property type="evidence" value="ECO:0007669"/>
    <property type="project" value="TreeGrafter"/>
</dbReference>
<protein>
    <recommendedName>
        <fullName evidence="7">EXS domain-containing protein</fullName>
    </recommendedName>
</protein>
<dbReference type="EMBL" id="KV453841">
    <property type="protein sequence ID" value="ODV91683.1"/>
    <property type="molecule type" value="Genomic_DNA"/>
</dbReference>
<dbReference type="InterPro" id="IPR004342">
    <property type="entry name" value="EXS_C"/>
</dbReference>
<dbReference type="GO" id="GO:0005794">
    <property type="term" value="C:Golgi apparatus"/>
    <property type="evidence" value="ECO:0007669"/>
    <property type="project" value="TreeGrafter"/>
</dbReference>
<evidence type="ECO:0000256" key="6">
    <source>
        <dbReference type="SAM" id="Phobius"/>
    </source>
</evidence>
<feature type="transmembrane region" description="Helical" evidence="6">
    <location>
        <begin position="80"/>
        <end position="101"/>
    </location>
</feature>
<dbReference type="PANTHER" id="PTHR10783">
    <property type="entry name" value="XENOTROPIC AND POLYTROPIC RETROVIRUS RECEPTOR 1-RELATED"/>
    <property type="match status" value="1"/>
</dbReference>
<feature type="compositionally biased region" description="Basic and acidic residues" evidence="5">
    <location>
        <begin position="375"/>
        <end position="386"/>
    </location>
</feature>
<dbReference type="OrthoDB" id="9970435at2759"/>
<evidence type="ECO:0000313" key="8">
    <source>
        <dbReference type="EMBL" id="ODV91683.1"/>
    </source>
</evidence>
<evidence type="ECO:0000256" key="3">
    <source>
        <dbReference type="ARBA" id="ARBA00022989"/>
    </source>
</evidence>
<dbReference type="Proteomes" id="UP000095023">
    <property type="component" value="Unassembled WGS sequence"/>
</dbReference>
<feature type="transmembrane region" description="Helical" evidence="6">
    <location>
        <begin position="179"/>
        <end position="202"/>
    </location>
</feature>
<accession>A0A1E4TIX6</accession>
<feature type="transmembrane region" description="Helical" evidence="6">
    <location>
        <begin position="31"/>
        <end position="51"/>
    </location>
</feature>
<keyword evidence="4 6" id="KW-0472">Membrane</keyword>
<dbReference type="AlphaFoldDB" id="A0A1E4TIX6"/>
<sequence length="412" mass="47670">MVLPASTFLWLSIWAWLCFRDFWPDKLPTQYYSLIFLVSTLVVWLMPFQIFYPSTRKWLAVSLWRLLLSGFFPVEFRDFFIGDIVMSFTYSLSNAGMYFCLFSKNWAAGTTCDSAHSRLMGFLAALPPIWRFNQCLRRYADTGQWFPHLANAGKYASTIIYYALLSAWRINQNKTTEGLFISIAVIYTALNTFWDIFMDWSLFQVNSKYRFLRNELAYKNHYVYYIAMILDPIFRLLWILYAVFPANIQQSQTVSFFVAFTEIIRRFLWLAFRVENEHCANVGRSQAYKDVDLPYAIDIGPTGDGADRYPLINMQNNEAERAEGQSTGAATTGGKAITQEGNRPRKRSIWALSENGWHSPSSTAVAVSQALQRAHTQDFERRKQPDPDLVDDDEDDEEDEDTEMADVNPTVL</sequence>
<keyword evidence="2 6" id="KW-0812">Transmembrane</keyword>
<evidence type="ECO:0000256" key="5">
    <source>
        <dbReference type="SAM" id="MobiDB-lite"/>
    </source>
</evidence>
<comment type="subcellular location">
    <subcellularLocation>
        <location evidence="1">Membrane</location>
        <topology evidence="1">Multi-pass membrane protein</topology>
    </subcellularLocation>
</comment>
<dbReference type="GO" id="GO:0016036">
    <property type="term" value="P:cellular response to phosphate starvation"/>
    <property type="evidence" value="ECO:0007669"/>
    <property type="project" value="TreeGrafter"/>
</dbReference>
<feature type="domain" description="EXS" evidence="7">
    <location>
        <begin position="111"/>
        <end position="305"/>
    </location>
</feature>
<name>A0A1E4TIX6_9ASCO</name>
<organism evidence="8 9">
    <name type="scientific">Tortispora caseinolytica NRRL Y-17796</name>
    <dbReference type="NCBI Taxonomy" id="767744"/>
    <lineage>
        <taxon>Eukaryota</taxon>
        <taxon>Fungi</taxon>
        <taxon>Dikarya</taxon>
        <taxon>Ascomycota</taxon>
        <taxon>Saccharomycotina</taxon>
        <taxon>Trigonopsidomycetes</taxon>
        <taxon>Trigonopsidales</taxon>
        <taxon>Trigonopsidaceae</taxon>
        <taxon>Tortispora</taxon>
    </lineage>
</organism>
<reference evidence="9" key="1">
    <citation type="submission" date="2016-02" db="EMBL/GenBank/DDBJ databases">
        <title>Comparative genomics of biotechnologically important yeasts.</title>
        <authorList>
            <consortium name="DOE Joint Genome Institute"/>
            <person name="Riley R."/>
            <person name="Haridas S."/>
            <person name="Wolfe K.H."/>
            <person name="Lopes M.R."/>
            <person name="Hittinger C.T."/>
            <person name="Goker M."/>
            <person name="Salamov A."/>
            <person name="Wisecaver J."/>
            <person name="Long T.M."/>
            <person name="Aerts A.L."/>
            <person name="Barry K."/>
            <person name="Choi C."/>
            <person name="Clum A."/>
            <person name="Coughlan A.Y."/>
            <person name="Deshpande S."/>
            <person name="Douglass A.P."/>
            <person name="Hanson S.J."/>
            <person name="Klenk H.-P."/>
            <person name="Labutti K."/>
            <person name="Lapidus A."/>
            <person name="Lindquist E."/>
            <person name="Lipzen A."/>
            <person name="Meier-Kolthoff J.P."/>
            <person name="Ohm R.A."/>
            <person name="Otillar R.P."/>
            <person name="Pangilinan J."/>
            <person name="Peng Y."/>
            <person name="Rokas A."/>
            <person name="Rosa C.A."/>
            <person name="Scheuner C."/>
            <person name="Sibirny A.A."/>
            <person name="Slot J.C."/>
            <person name="Stielow J.B."/>
            <person name="Sun H."/>
            <person name="Kurtzman C.P."/>
            <person name="Blackwell M."/>
            <person name="Jeffries T.W."/>
            <person name="Grigoriev I.V."/>
        </authorList>
    </citation>
    <scope>NUCLEOTIDE SEQUENCE [LARGE SCALE GENOMIC DNA]</scope>
    <source>
        <strain evidence="9">NRRL Y-17796</strain>
    </source>
</reference>
<feature type="transmembrane region" description="Helical" evidence="6">
    <location>
        <begin position="222"/>
        <end position="244"/>
    </location>
</feature>